<accession>A0A3F2S3I4</accession>
<reference evidence="4 5" key="1">
    <citation type="submission" date="2018-07" db="EMBL/GenBank/DDBJ databases">
        <title>Genome sequencing of oomycete isolates from Chile give support for New Zealand origin for Phytophthora kernoviae and make available the first Nothophytophthora sp. genome.</title>
        <authorList>
            <person name="Studholme D.J."/>
            <person name="Sanfuentes E."/>
            <person name="Panda P."/>
            <person name="Hill R."/>
            <person name="Sambles C."/>
            <person name="Grant M."/>
            <person name="Williams N.M."/>
            <person name="Mcdougal R.L."/>
        </authorList>
    </citation>
    <scope>NUCLEOTIDE SEQUENCE [LARGE SCALE GENOMIC DNA]</scope>
    <source>
        <strain evidence="3">Chile6</strain>
        <strain evidence="2">Chile7</strain>
    </source>
</reference>
<dbReference type="Proteomes" id="UP000277300">
    <property type="component" value="Unassembled WGS sequence"/>
</dbReference>
<evidence type="ECO:0000313" key="5">
    <source>
        <dbReference type="Proteomes" id="UP000284657"/>
    </source>
</evidence>
<organism evidence="3 4">
    <name type="scientific">Phytophthora kernoviae</name>
    <dbReference type="NCBI Taxonomy" id="325452"/>
    <lineage>
        <taxon>Eukaryota</taxon>
        <taxon>Sar</taxon>
        <taxon>Stramenopiles</taxon>
        <taxon>Oomycota</taxon>
        <taxon>Peronosporomycetes</taxon>
        <taxon>Peronosporales</taxon>
        <taxon>Peronosporaceae</taxon>
        <taxon>Phytophthora</taxon>
    </lineage>
</organism>
<gene>
    <name evidence="2" type="ORF">BBJ29_004866</name>
    <name evidence="3" type="ORF">BBP00_00000278</name>
</gene>
<evidence type="ECO:0000256" key="1">
    <source>
        <dbReference type="SAM" id="SignalP"/>
    </source>
</evidence>
<dbReference type="Proteomes" id="UP000284657">
    <property type="component" value="Unassembled WGS sequence"/>
</dbReference>
<proteinExistence type="predicted"/>
<dbReference type="EMBL" id="MBAD02002469">
    <property type="protein sequence ID" value="RLN47241.1"/>
    <property type="molecule type" value="Genomic_DNA"/>
</dbReference>
<evidence type="ECO:0000313" key="2">
    <source>
        <dbReference type="EMBL" id="RLN47241.1"/>
    </source>
</evidence>
<name>A0A3F2S3I4_9STRA</name>
<dbReference type="AlphaFoldDB" id="A0A3F2S3I4"/>
<keyword evidence="1" id="KW-0732">Signal</keyword>
<protein>
    <submittedName>
        <fullName evidence="3">Uncharacterized protein</fullName>
    </submittedName>
</protein>
<evidence type="ECO:0000313" key="3">
    <source>
        <dbReference type="EMBL" id="RLN69593.1"/>
    </source>
</evidence>
<dbReference type="OrthoDB" id="102943at2759"/>
<feature type="chain" id="PRO_5036082345" evidence="1">
    <location>
        <begin position="19"/>
        <end position="233"/>
    </location>
</feature>
<feature type="signal peptide" evidence="1">
    <location>
        <begin position="1"/>
        <end position="18"/>
    </location>
</feature>
<evidence type="ECO:0000313" key="4">
    <source>
        <dbReference type="Proteomes" id="UP000277300"/>
    </source>
</evidence>
<sequence length="233" mass="26972">MWLVLSPWMINDTLFLVAQWENENACHSTCLSFDNSQPWQQSVHDRTRKTTQGLVSRHEANADTNVSVVKITLKSFCTEQANTLLWESVLKDMGKMVTEAYGLANIHVKRNGKLDDQAHLLLPLTYVFLSDIEEWNRRNQATPEFKEIHSFSVLPFKKDFECSHFTMCNLGLRALLKRAGIDVLDENVWIPEADTWWRNLFNVKKFETTNRKFVGMVLTDGKAVSIVVRKPKR</sequence>
<dbReference type="EMBL" id="MBDO02000003">
    <property type="protein sequence ID" value="RLN69593.1"/>
    <property type="molecule type" value="Genomic_DNA"/>
</dbReference>
<comment type="caution">
    <text evidence="3">The sequence shown here is derived from an EMBL/GenBank/DDBJ whole genome shotgun (WGS) entry which is preliminary data.</text>
</comment>